<name>A0A158QJ93_RODNA</name>
<gene>
    <name evidence="2" type="ORF">HNAJ_LOCUS11311</name>
</gene>
<reference evidence="4" key="1">
    <citation type="submission" date="2016-04" db="UniProtKB">
        <authorList>
            <consortium name="WormBaseParasite"/>
        </authorList>
    </citation>
    <scope>IDENTIFICATION</scope>
</reference>
<reference evidence="2 3" key="2">
    <citation type="submission" date="2018-11" db="EMBL/GenBank/DDBJ databases">
        <authorList>
            <consortium name="Pathogen Informatics"/>
        </authorList>
    </citation>
    <scope>NUCLEOTIDE SEQUENCE [LARGE SCALE GENOMIC DNA]</scope>
</reference>
<dbReference type="Proteomes" id="UP000278807">
    <property type="component" value="Unassembled WGS sequence"/>
</dbReference>
<dbReference type="WBParaSite" id="HNAJ_0001132101-mRNA-1">
    <property type="protein sequence ID" value="HNAJ_0001132101-mRNA-1"/>
    <property type="gene ID" value="HNAJ_0001132101"/>
</dbReference>
<accession>A0A158QJ93</accession>
<proteinExistence type="predicted"/>
<evidence type="ECO:0000313" key="2">
    <source>
        <dbReference type="EMBL" id="VDO10116.1"/>
    </source>
</evidence>
<evidence type="ECO:0000313" key="3">
    <source>
        <dbReference type="Proteomes" id="UP000278807"/>
    </source>
</evidence>
<feature type="region of interest" description="Disordered" evidence="1">
    <location>
        <begin position="78"/>
        <end position="103"/>
    </location>
</feature>
<dbReference type="AlphaFoldDB" id="A0A158QJ93"/>
<dbReference type="OrthoDB" id="10591490at2759"/>
<evidence type="ECO:0000256" key="1">
    <source>
        <dbReference type="SAM" id="MobiDB-lite"/>
    </source>
</evidence>
<sequence>MDVTRFVFLVPSDEVSTSKFIWKVATPSMRIKDAIIEPFFDVTERKMYIQCVPKMDVPKYVTWNNCDSTKYTKYAKNTVKDSTLPPPPTLRKKKPAPPPPPVPIRRRLCRSASKESQLLHPDMSTNEHHLDQTFAKSMTEISDINSSESLNVTQELSGTISTINIHAMDEYQDEPSASERFFIPKSFIEPDKEVHDANSLSTECRTTPETSPAISINETIQHFDSFREDIPSVGATVENTATETNQNSGISPLLKTSTPTFAPFHVPNFEKEFLEMESSKPPEEDGSTANNFHESLQQAKSALKTVRQQKVTPVPLRNDAAEHGPSFLPNRDRANEKDWNGRFWCVDNRSRILSFMIDDERQC</sequence>
<feature type="compositionally biased region" description="Polar residues" evidence="1">
    <location>
        <begin position="301"/>
        <end position="311"/>
    </location>
</feature>
<feature type="region of interest" description="Disordered" evidence="1">
    <location>
        <begin position="301"/>
        <end position="333"/>
    </location>
</feature>
<protein>
    <submittedName>
        <fullName evidence="4">Major sperm protein</fullName>
    </submittedName>
</protein>
<evidence type="ECO:0000313" key="4">
    <source>
        <dbReference type="WBParaSite" id="HNAJ_0001132101-mRNA-1"/>
    </source>
</evidence>
<organism evidence="4">
    <name type="scientific">Rodentolepis nana</name>
    <name type="common">Dwarf tapeworm</name>
    <name type="synonym">Hymenolepis nana</name>
    <dbReference type="NCBI Taxonomy" id="102285"/>
    <lineage>
        <taxon>Eukaryota</taxon>
        <taxon>Metazoa</taxon>
        <taxon>Spiralia</taxon>
        <taxon>Lophotrochozoa</taxon>
        <taxon>Platyhelminthes</taxon>
        <taxon>Cestoda</taxon>
        <taxon>Eucestoda</taxon>
        <taxon>Cyclophyllidea</taxon>
        <taxon>Hymenolepididae</taxon>
        <taxon>Rodentolepis</taxon>
    </lineage>
</organism>
<dbReference type="EMBL" id="UZAE01013500">
    <property type="protein sequence ID" value="VDO10116.1"/>
    <property type="molecule type" value="Genomic_DNA"/>
</dbReference>
<keyword evidence="3" id="KW-1185">Reference proteome</keyword>